<protein>
    <recommendedName>
        <fullName evidence="3">CBS domain-containing protein</fullName>
    </recommendedName>
</protein>
<name>A0A7S2AW59_9DINO</name>
<evidence type="ECO:0000256" key="1">
    <source>
        <dbReference type="ARBA" id="ARBA00023122"/>
    </source>
</evidence>
<evidence type="ECO:0000259" key="3">
    <source>
        <dbReference type="PROSITE" id="PS51371"/>
    </source>
</evidence>
<dbReference type="Gene3D" id="3.10.580.10">
    <property type="entry name" value="CBS-domain"/>
    <property type="match status" value="2"/>
</dbReference>
<sequence length="338" mass="34759">MAVAAPFASAWQPASEAAPMSVDPSPCPPSAGTAPATVGCIVGQHGTVKCLGSAMLTDVADLLIAGDRSAAAIVDEDGGLLGAITENDMVQAYAEGMEYNYMITAAVWLRGGRARLPGALAPEMTISASSPLCEAAEKMRCHALGDGACRHLLVRDDASGAFRSILSSLDLARALCSGGMDVQEVQRRIGSATVAEVMKPRAALPTCSGTATMEQALRAMLHTHQNCVLITDPASSGPGAAGVVTPRDALRAFAEHVRLDVPVGHWLRGLQSALAPRVVRPGAHLTDAGCLMAANSLHHLVVVDPEFEVVVGVISSSDLAQALGSAERVVLDCGPSEA</sequence>
<evidence type="ECO:0000256" key="2">
    <source>
        <dbReference type="PROSITE-ProRule" id="PRU00703"/>
    </source>
</evidence>
<dbReference type="InterPro" id="IPR000644">
    <property type="entry name" value="CBS_dom"/>
</dbReference>
<keyword evidence="1 2" id="KW-0129">CBS domain</keyword>
<dbReference type="AlphaFoldDB" id="A0A7S2AW59"/>
<organism evidence="4">
    <name type="scientific">Alexandrium andersonii</name>
    <dbReference type="NCBI Taxonomy" id="327968"/>
    <lineage>
        <taxon>Eukaryota</taxon>
        <taxon>Sar</taxon>
        <taxon>Alveolata</taxon>
        <taxon>Dinophyceae</taxon>
        <taxon>Gonyaulacales</taxon>
        <taxon>Pyrocystaceae</taxon>
        <taxon>Alexandrium</taxon>
    </lineage>
</organism>
<feature type="domain" description="CBS" evidence="3">
    <location>
        <begin position="198"/>
        <end position="261"/>
    </location>
</feature>
<reference evidence="4" key="1">
    <citation type="submission" date="2021-01" db="EMBL/GenBank/DDBJ databases">
        <authorList>
            <person name="Corre E."/>
            <person name="Pelletier E."/>
            <person name="Niang G."/>
            <person name="Scheremetjew M."/>
            <person name="Finn R."/>
            <person name="Kale V."/>
            <person name="Holt S."/>
            <person name="Cochrane G."/>
            <person name="Meng A."/>
            <person name="Brown T."/>
            <person name="Cohen L."/>
        </authorList>
    </citation>
    <scope>NUCLEOTIDE SEQUENCE</scope>
    <source>
        <strain evidence="4">CCMP2222</strain>
    </source>
</reference>
<dbReference type="Pfam" id="PF00571">
    <property type="entry name" value="CBS"/>
    <property type="match status" value="3"/>
</dbReference>
<dbReference type="PROSITE" id="PS51371">
    <property type="entry name" value="CBS"/>
    <property type="match status" value="2"/>
</dbReference>
<dbReference type="CDD" id="cd02205">
    <property type="entry name" value="CBS_pair_SF"/>
    <property type="match status" value="2"/>
</dbReference>
<dbReference type="InterPro" id="IPR046342">
    <property type="entry name" value="CBS_dom_sf"/>
</dbReference>
<dbReference type="SUPFAM" id="SSF54631">
    <property type="entry name" value="CBS-domain pair"/>
    <property type="match status" value="2"/>
</dbReference>
<dbReference type="SMART" id="SM00116">
    <property type="entry name" value="CBS"/>
    <property type="match status" value="4"/>
</dbReference>
<dbReference type="InterPro" id="IPR051257">
    <property type="entry name" value="Diverse_CBS-Domain"/>
</dbReference>
<gene>
    <name evidence="4" type="ORF">AAND1436_LOCUS7333</name>
</gene>
<dbReference type="PANTHER" id="PTHR43080">
    <property type="entry name" value="CBS DOMAIN-CONTAINING PROTEIN CBSX3, MITOCHONDRIAL"/>
    <property type="match status" value="1"/>
</dbReference>
<dbReference type="EMBL" id="HBGQ01014766">
    <property type="protein sequence ID" value="CAD9379396.1"/>
    <property type="molecule type" value="Transcribed_RNA"/>
</dbReference>
<accession>A0A7S2AW59</accession>
<dbReference type="PANTHER" id="PTHR43080:SF29">
    <property type="entry name" value="OS02G0818000 PROTEIN"/>
    <property type="match status" value="1"/>
</dbReference>
<proteinExistence type="predicted"/>
<evidence type="ECO:0000313" key="4">
    <source>
        <dbReference type="EMBL" id="CAD9379396.1"/>
    </source>
</evidence>
<feature type="domain" description="CBS" evidence="3">
    <location>
        <begin position="270"/>
        <end position="329"/>
    </location>
</feature>